<feature type="transmembrane region" description="Helical" evidence="5">
    <location>
        <begin position="198"/>
        <end position="219"/>
    </location>
</feature>
<reference evidence="6" key="2">
    <citation type="submission" date="2021-04" db="EMBL/GenBank/DDBJ databases">
        <authorList>
            <person name="Liu J."/>
        </authorList>
    </citation>
    <scope>NUCLEOTIDE SEQUENCE</scope>
    <source>
        <strain evidence="6">BAD-6</strain>
    </source>
</reference>
<comment type="caution">
    <text evidence="6">The sequence shown here is derived from an EMBL/GenBank/DDBJ whole genome shotgun (WGS) entry which is preliminary data.</text>
</comment>
<keyword evidence="3 5" id="KW-1133">Transmembrane helix</keyword>
<evidence type="ECO:0000256" key="4">
    <source>
        <dbReference type="ARBA" id="ARBA00023136"/>
    </source>
</evidence>
<accession>A0A8J7W0Q3</accession>
<dbReference type="Pfam" id="PF02361">
    <property type="entry name" value="CbiQ"/>
    <property type="match status" value="1"/>
</dbReference>
<sequence length="270" mass="30264">MITVCKEENSYLHRLDIRTKLLVFLCIVVMVFLFNSPLYNLVIAVVLLGLVVPARLDLRGIIRTIKPLIAIFLIIIIMTCFTSQPEKFMNDSSRYVFFYLLPDQQIPATLGGLFIGLTYLLRIFLMVFATGIFTMTTPIDDILQLFNKIKAPYELSIVVTTAISFIPTMTAKKDMIFQAQKTRGAGISKKGIIRQLKAYVPIMIPLITNSILMANNLAVSMMNRGYGANKTWTSLHDIKMNGRDILVMAGALSLLAVCIWLRYGLNAGVV</sequence>
<comment type="subcellular location">
    <subcellularLocation>
        <location evidence="1">Membrane</location>
        <topology evidence="1">Multi-pass membrane protein</topology>
    </subcellularLocation>
</comment>
<feature type="transmembrane region" description="Helical" evidence="5">
    <location>
        <begin position="153"/>
        <end position="171"/>
    </location>
</feature>
<dbReference type="RefSeq" id="WP_227018364.1">
    <property type="nucleotide sequence ID" value="NZ_JAGSND010000006.1"/>
</dbReference>
<evidence type="ECO:0000256" key="3">
    <source>
        <dbReference type="ARBA" id="ARBA00022989"/>
    </source>
</evidence>
<proteinExistence type="predicted"/>
<evidence type="ECO:0000313" key="7">
    <source>
        <dbReference type="Proteomes" id="UP000675664"/>
    </source>
</evidence>
<dbReference type="AlphaFoldDB" id="A0A8J7W0Q3"/>
<feature type="transmembrane region" description="Helical" evidence="5">
    <location>
        <begin position="21"/>
        <end position="52"/>
    </location>
</feature>
<feature type="transmembrane region" description="Helical" evidence="5">
    <location>
        <begin position="245"/>
        <end position="265"/>
    </location>
</feature>
<evidence type="ECO:0000256" key="2">
    <source>
        <dbReference type="ARBA" id="ARBA00022692"/>
    </source>
</evidence>
<dbReference type="GO" id="GO:0005886">
    <property type="term" value="C:plasma membrane"/>
    <property type="evidence" value="ECO:0007669"/>
    <property type="project" value="TreeGrafter"/>
</dbReference>
<organism evidence="6 7">
    <name type="scientific">Sinanaerobacter chloroacetimidivorans</name>
    <dbReference type="NCBI Taxonomy" id="2818044"/>
    <lineage>
        <taxon>Bacteria</taxon>
        <taxon>Bacillati</taxon>
        <taxon>Bacillota</taxon>
        <taxon>Clostridia</taxon>
        <taxon>Peptostreptococcales</taxon>
        <taxon>Anaerovoracaceae</taxon>
        <taxon>Sinanaerobacter</taxon>
    </lineage>
</organism>
<evidence type="ECO:0000313" key="6">
    <source>
        <dbReference type="EMBL" id="MBR0598234.1"/>
    </source>
</evidence>
<feature type="transmembrane region" description="Helical" evidence="5">
    <location>
        <begin position="106"/>
        <end position="133"/>
    </location>
</feature>
<evidence type="ECO:0000256" key="1">
    <source>
        <dbReference type="ARBA" id="ARBA00004141"/>
    </source>
</evidence>
<dbReference type="Proteomes" id="UP000675664">
    <property type="component" value="Unassembled WGS sequence"/>
</dbReference>
<dbReference type="PANTHER" id="PTHR33514:SF13">
    <property type="entry name" value="PROTEIN ABCI12, CHLOROPLASTIC"/>
    <property type="match status" value="1"/>
</dbReference>
<keyword evidence="2 5" id="KW-0812">Transmembrane</keyword>
<feature type="transmembrane region" description="Helical" evidence="5">
    <location>
        <begin position="64"/>
        <end position="85"/>
    </location>
</feature>
<gene>
    <name evidence="6" type="ORF">KCX82_10145</name>
</gene>
<evidence type="ECO:0000256" key="5">
    <source>
        <dbReference type="SAM" id="Phobius"/>
    </source>
</evidence>
<dbReference type="PANTHER" id="PTHR33514">
    <property type="entry name" value="PROTEIN ABCI12, CHLOROPLASTIC"/>
    <property type="match status" value="1"/>
</dbReference>
<reference evidence="6" key="1">
    <citation type="submission" date="2021-04" db="EMBL/GenBank/DDBJ databases">
        <title>Sinoanaerobacter chloroacetimidivorans sp. nov., an obligate anaerobic bacterium isolated from anaerobic sludge.</title>
        <authorList>
            <person name="Bao Y."/>
        </authorList>
    </citation>
    <scope>NUCLEOTIDE SEQUENCE</scope>
    <source>
        <strain evidence="6">BAD-6</strain>
    </source>
</reference>
<protein>
    <submittedName>
        <fullName evidence="6">Energy-coupling factor transporter transmembrane protein EcfT</fullName>
    </submittedName>
</protein>
<keyword evidence="4 5" id="KW-0472">Membrane</keyword>
<dbReference type="CDD" id="cd16914">
    <property type="entry name" value="EcfT"/>
    <property type="match status" value="1"/>
</dbReference>
<keyword evidence="7" id="KW-1185">Reference proteome</keyword>
<name>A0A8J7W0Q3_9FIRM</name>
<dbReference type="EMBL" id="JAGSND010000006">
    <property type="protein sequence ID" value="MBR0598234.1"/>
    <property type="molecule type" value="Genomic_DNA"/>
</dbReference>
<dbReference type="InterPro" id="IPR003339">
    <property type="entry name" value="ABC/ECF_trnsptr_transmembrane"/>
</dbReference>